<dbReference type="InterPro" id="IPR001841">
    <property type="entry name" value="Znf_RING"/>
</dbReference>
<proteinExistence type="predicted"/>
<dbReference type="PROSITE" id="PS50908">
    <property type="entry name" value="RWD"/>
    <property type="match status" value="1"/>
</dbReference>
<dbReference type="Gramene" id="CDF36637">
    <property type="protein sequence ID" value="CDF36637"/>
    <property type="gene ID" value="CHC_T00004909001"/>
</dbReference>
<evidence type="ECO:0000259" key="3">
    <source>
        <dbReference type="PROSITE" id="PS50908"/>
    </source>
</evidence>
<evidence type="ECO:0000313" key="4">
    <source>
        <dbReference type="EMBL" id="CDF36637.1"/>
    </source>
</evidence>
<keyword evidence="5" id="KW-1185">Reference proteome</keyword>
<dbReference type="GO" id="GO:0061630">
    <property type="term" value="F:ubiquitin protein ligase activity"/>
    <property type="evidence" value="ECO:0007669"/>
    <property type="project" value="InterPro"/>
</dbReference>
<dbReference type="GO" id="GO:0005634">
    <property type="term" value="C:nucleus"/>
    <property type="evidence" value="ECO:0007669"/>
    <property type="project" value="TreeGrafter"/>
</dbReference>
<dbReference type="PROSITE" id="PS50089">
    <property type="entry name" value="ZF_RING_2"/>
    <property type="match status" value="1"/>
</dbReference>
<dbReference type="RefSeq" id="XP_005716456.1">
    <property type="nucleotide sequence ID" value="XM_005716399.1"/>
</dbReference>
<accession>R7QDP8</accession>
<dbReference type="KEGG" id="ccp:CHC_T00004909001"/>
<dbReference type="InterPro" id="IPR006575">
    <property type="entry name" value="RWD_dom"/>
</dbReference>
<dbReference type="EMBL" id="HG001794">
    <property type="protein sequence ID" value="CDF36637.1"/>
    <property type="molecule type" value="Genomic_DNA"/>
</dbReference>
<keyword evidence="1" id="KW-0479">Metal-binding</keyword>
<dbReference type="InterPro" id="IPR013083">
    <property type="entry name" value="Znf_RING/FYVE/PHD"/>
</dbReference>
<dbReference type="AlphaFoldDB" id="R7QDP8"/>
<dbReference type="Proteomes" id="UP000012073">
    <property type="component" value="Unassembled WGS sequence"/>
</dbReference>
<dbReference type="Gene3D" id="3.10.110.10">
    <property type="entry name" value="Ubiquitin Conjugating Enzyme"/>
    <property type="match status" value="1"/>
</dbReference>
<organism evidence="4 5">
    <name type="scientific">Chondrus crispus</name>
    <name type="common">Carrageen Irish moss</name>
    <name type="synonym">Polymorpha crispa</name>
    <dbReference type="NCBI Taxonomy" id="2769"/>
    <lineage>
        <taxon>Eukaryota</taxon>
        <taxon>Rhodophyta</taxon>
        <taxon>Florideophyceae</taxon>
        <taxon>Rhodymeniophycidae</taxon>
        <taxon>Gigartinales</taxon>
        <taxon>Gigartinaceae</taxon>
        <taxon>Chondrus</taxon>
    </lineage>
</organism>
<evidence type="ECO:0000313" key="5">
    <source>
        <dbReference type="Proteomes" id="UP000012073"/>
    </source>
</evidence>
<reference evidence="5" key="1">
    <citation type="journal article" date="2013" name="Proc. Natl. Acad. Sci. U.S.A.">
        <title>Genome structure and metabolic features in the red seaweed Chondrus crispus shed light on evolution of the Archaeplastida.</title>
        <authorList>
            <person name="Collen J."/>
            <person name="Porcel B."/>
            <person name="Carre W."/>
            <person name="Ball S.G."/>
            <person name="Chaparro C."/>
            <person name="Tonon T."/>
            <person name="Barbeyron T."/>
            <person name="Michel G."/>
            <person name="Noel B."/>
            <person name="Valentin K."/>
            <person name="Elias M."/>
            <person name="Artiguenave F."/>
            <person name="Arun A."/>
            <person name="Aury J.M."/>
            <person name="Barbosa-Neto J.F."/>
            <person name="Bothwell J.H."/>
            <person name="Bouget F.Y."/>
            <person name="Brillet L."/>
            <person name="Cabello-Hurtado F."/>
            <person name="Capella-Gutierrez S."/>
            <person name="Charrier B."/>
            <person name="Cladiere L."/>
            <person name="Cock J.M."/>
            <person name="Coelho S.M."/>
            <person name="Colleoni C."/>
            <person name="Czjzek M."/>
            <person name="Da Silva C."/>
            <person name="Delage L."/>
            <person name="Denoeud F."/>
            <person name="Deschamps P."/>
            <person name="Dittami S.M."/>
            <person name="Gabaldon T."/>
            <person name="Gachon C.M."/>
            <person name="Groisillier A."/>
            <person name="Herve C."/>
            <person name="Jabbari K."/>
            <person name="Katinka M."/>
            <person name="Kloareg B."/>
            <person name="Kowalczyk N."/>
            <person name="Labadie K."/>
            <person name="Leblanc C."/>
            <person name="Lopez P.J."/>
            <person name="McLachlan D.H."/>
            <person name="Meslet-Cladiere L."/>
            <person name="Moustafa A."/>
            <person name="Nehr Z."/>
            <person name="Nyvall Collen P."/>
            <person name="Panaud O."/>
            <person name="Partensky F."/>
            <person name="Poulain J."/>
            <person name="Rensing S.A."/>
            <person name="Rousvoal S."/>
            <person name="Samson G."/>
            <person name="Symeonidi A."/>
            <person name="Weissenbach J."/>
            <person name="Zambounis A."/>
            <person name="Wincker P."/>
            <person name="Boyen C."/>
        </authorList>
    </citation>
    <scope>NUCLEOTIDE SEQUENCE [LARGE SCALE GENOMIC DNA]</scope>
    <source>
        <strain evidence="5">cv. Stackhouse</strain>
    </source>
</reference>
<gene>
    <name evidence="4" type="ORF">CHC_T00004909001</name>
</gene>
<dbReference type="SMART" id="SM00184">
    <property type="entry name" value="RING"/>
    <property type="match status" value="1"/>
</dbReference>
<dbReference type="PANTHER" id="PTHR13198">
    <property type="entry name" value="RING FINGER PROTEIN 25"/>
    <property type="match status" value="1"/>
</dbReference>
<dbReference type="SUPFAM" id="SSF54495">
    <property type="entry name" value="UBC-like"/>
    <property type="match status" value="1"/>
</dbReference>
<keyword evidence="1" id="KW-0862">Zinc</keyword>
<dbReference type="STRING" id="2769.R7QDP8"/>
<feature type="domain" description="RING-type" evidence="2">
    <location>
        <begin position="128"/>
        <end position="202"/>
    </location>
</feature>
<dbReference type="PhylomeDB" id="R7QDP8"/>
<dbReference type="PANTHER" id="PTHR13198:SF4">
    <property type="entry name" value="E3 UBIQUITIN-PROTEIN LIGASE RNF25"/>
    <property type="match status" value="1"/>
</dbReference>
<keyword evidence="1" id="KW-0863">Zinc-finger</keyword>
<dbReference type="GO" id="GO:0008270">
    <property type="term" value="F:zinc ion binding"/>
    <property type="evidence" value="ECO:0007669"/>
    <property type="project" value="UniProtKB-KW"/>
</dbReference>
<dbReference type="Gene3D" id="3.30.40.10">
    <property type="entry name" value="Zinc/RING finger domain, C3HC4 (zinc finger)"/>
    <property type="match status" value="1"/>
</dbReference>
<dbReference type="OrthoDB" id="341578at2759"/>
<dbReference type="InterPro" id="IPR016135">
    <property type="entry name" value="UBQ-conjugating_enzyme/RWD"/>
</dbReference>
<dbReference type="SMART" id="SM00591">
    <property type="entry name" value="RWD"/>
    <property type="match status" value="1"/>
</dbReference>
<dbReference type="Pfam" id="PF05773">
    <property type="entry name" value="RWD"/>
    <property type="match status" value="1"/>
</dbReference>
<evidence type="ECO:0008006" key="6">
    <source>
        <dbReference type="Google" id="ProtNLM"/>
    </source>
</evidence>
<dbReference type="SUPFAM" id="SSF57850">
    <property type="entry name" value="RING/U-box"/>
    <property type="match status" value="1"/>
</dbReference>
<name>R7QDP8_CHOCR</name>
<evidence type="ECO:0000259" key="2">
    <source>
        <dbReference type="PROSITE" id="PS50089"/>
    </source>
</evidence>
<protein>
    <recommendedName>
        <fullName evidence="6">RWD domain-containing protein</fullName>
    </recommendedName>
</protein>
<dbReference type="GeneID" id="17324171"/>
<sequence length="221" mass="24995">MMSDDTNPLCAELEILRASYGPELEISAAGADVTQIRFQATPNVGLRSEEWCFAATELFITFPASYPTSPAQFSLSKSRGLESAQIRELEELLQSDAKERSIYGEVHVFSALQRVEEFLADRNSPNPCPVCIEEVEIDGSGEEAPLQLRPCLHVMHMACYRGYRSHIEERRREKEASLVHREGPSKAARLAKIHWALCPVCRIDFDFENADELLITHDKER</sequence>
<evidence type="ECO:0000256" key="1">
    <source>
        <dbReference type="PROSITE-ProRule" id="PRU00175"/>
    </source>
</evidence>
<dbReference type="GO" id="GO:0016567">
    <property type="term" value="P:protein ubiquitination"/>
    <property type="evidence" value="ECO:0007669"/>
    <property type="project" value="TreeGrafter"/>
</dbReference>
<dbReference type="InterPro" id="IPR039133">
    <property type="entry name" value="RNF25"/>
</dbReference>
<feature type="domain" description="RWD" evidence="3">
    <location>
        <begin position="11"/>
        <end position="122"/>
    </location>
</feature>